<accession>A0A6A3ZYQ5</accession>
<gene>
    <name evidence="2" type="ORF">PF002_g6682</name>
</gene>
<evidence type="ECO:0000313" key="3">
    <source>
        <dbReference type="Proteomes" id="UP000440367"/>
    </source>
</evidence>
<feature type="compositionally biased region" description="Polar residues" evidence="1">
    <location>
        <begin position="8"/>
        <end position="20"/>
    </location>
</feature>
<dbReference type="SUPFAM" id="SSF48452">
    <property type="entry name" value="TPR-like"/>
    <property type="match status" value="1"/>
</dbReference>
<feature type="region of interest" description="Disordered" evidence="1">
    <location>
        <begin position="204"/>
        <end position="231"/>
    </location>
</feature>
<comment type="caution">
    <text evidence="2">The sequence shown here is derived from an EMBL/GenBank/DDBJ whole genome shotgun (WGS) entry which is preliminary data.</text>
</comment>
<evidence type="ECO:0000313" key="2">
    <source>
        <dbReference type="EMBL" id="KAE9246549.1"/>
    </source>
</evidence>
<dbReference type="EMBL" id="QXGD01000236">
    <property type="protein sequence ID" value="KAE9246549.1"/>
    <property type="molecule type" value="Genomic_DNA"/>
</dbReference>
<sequence length="1772" mass="202314">MGTEDSSDSQTAIDVSPPSSTAATLSKFHVAALRRDFERLSVDDLTALASFPVEPHELIGRVVAATHCLLLTLSPEHTTLELRAPPWPLLRLQLLENTHKTWRKLRKRAWQLETGVKSLAPVQIRFGFKELVSFILPQKHQNRRQHGWEIDRLAQVSTIAASLGAWVVFCLCCSVVPSLSTSLRCEVPGSATVKDDNAIVQPVPETKILGRNKSPRKRDPSQTADSPSNAAAISKLGPLVPNRRFWSSRRFGIKIGGRFQLFHARFPTSSNEVTSLETLGEWSVYCLDANRIGRQQQKNPSLAQTSSSSDLLPQNVSWWKPPRAIETSKSFRPLALCYMAPLAQQSLLLQLGFYGHLFERPQDTPHAKTLRSSLPLFALKFDAVMMNSHHQCSLLGIGNAVITVETTIAGLRLQLTPLLVSRLFNPTDKQETFRFLYRGSLLAQSHERHLPAVTLLPFALLVVAENNEMNGVNSPSQLWGHHCEVSQALVNSGVPDHIPQVESLPVPGSTIATIQVFAMHQPFMPTIDGRTTITTAISTSSIVVEFFTHWRAFVYFQQLQDSSVLFQLPQHHPKKRMKSPQKSPKLRRSNDQQDATDELVPYGPQPQPLPRKKFNSKKEWLLPLYATIDVVSSSTGPLKTPFYRDVERTLASPCRFVLAEEQHVIHFTRVNSVATEPDSFGVHLTVFNITFVHDESCSLDSLLKLKGAYVWLIVPRKPRNNREVPVLPTEWMVDLYRFVQHPTLDFQSPDCQQVNHFRVRMSWRIAERSVEAAFWSKNVDWRPSISSSDLYNTVLRQIFDALCRSHPPAFGVDSVKFSKLLYEAKIQPNLLAIGDAAFLFASNLTPGFTYEMDFDGFVRAVEWLAQQFYSEKSVKVKTSSSKILPGVQHAMMKWQLSRREENDARDRLLSPLRRFCYETLVHLPSLSSTWHDIMDSWRLARKQQCLQEYAMKYCAATRLRASWVGFVTWRIFLQRRQRMREERLAATKLQSVARGRTWYLDYQRMRRIVTRTQLRIHARSELRRLRAERAAFIERMRLRMVRWMRYHLWLLREWKRVNAELAARRARIREKRLRRLGVAIFPLDNRRVRFTLYRAQPKPSEIAQCDAYELEIVNSSRSWGQVFYVSQQQIDQFIVEEIERSALELGQVVLDVTARKETPTVVPSLVAKLPRGRKQVNASVVRDSVAHPVLKPNIVLLALARRLAIVKRVDRSELSLHCYSDPIDTSLGQLVFKGALRSQLSQGVSGPGCGKSLVQRHIVRVLDWAGTLKFIVYTPSTSARRRYDLAASFVLSVLQFSRFDSMNLHISDGGDDINAADEEEQPSLRDLQYSIHLQIHRIVTGSLNILALQCVLSYLLQYGVCTPTYSMLPHVIAERERRLKDRKSAELSAILARERQLIVKVQTRCRLRLARITRLQLALSSYSKEFHRDRGQFVYVMRRSGDRIVVGERKPFSLFDQDVPLPADEWLIVSASATADSNIRFVNPRRGVYSRYNDVLAATIIQRWFRGKMWDGINNWKLREIALALSYHSDVQKPSDMTDPRQLEIIKRYALQLHVLQHQYKAAYPLYEAALKLSPNDPQTLVCLASLLVISCRYPAAQSWARAMELLKRAHTLVGSDNASTLHEIEQNGFRWALFLQPKNPHTIANYAVYLQCVHLDIDKAELLYRRALDLDPVNDLFVTNFQRLQSERAPGRLYAFAGPGTIALARSSEVRRCGPEFQWREMEDPAAQPPMPKCFFHNLSTGKCTWTLPIDGQPMETSPGQDSAKSTETSC</sequence>
<feature type="compositionally biased region" description="Polar residues" evidence="1">
    <location>
        <begin position="1756"/>
        <end position="1772"/>
    </location>
</feature>
<reference evidence="2 3" key="1">
    <citation type="submission" date="2018-08" db="EMBL/GenBank/DDBJ databases">
        <title>Genomic investigation of the strawberry pathogen Phytophthora fragariae indicates pathogenicity is determined by transcriptional variation in three key races.</title>
        <authorList>
            <person name="Adams T.M."/>
            <person name="Armitage A.D."/>
            <person name="Sobczyk M.K."/>
            <person name="Bates H.J."/>
            <person name="Dunwell J.M."/>
            <person name="Nellist C.F."/>
            <person name="Harrison R.J."/>
        </authorList>
    </citation>
    <scope>NUCLEOTIDE SEQUENCE [LARGE SCALE GENOMIC DNA]</scope>
    <source>
        <strain evidence="2 3">BC-1</strain>
    </source>
</reference>
<protein>
    <submittedName>
        <fullName evidence="2">Uncharacterized protein</fullName>
    </submittedName>
</protein>
<proteinExistence type="predicted"/>
<organism evidence="2 3">
    <name type="scientific">Phytophthora fragariae</name>
    <dbReference type="NCBI Taxonomy" id="53985"/>
    <lineage>
        <taxon>Eukaryota</taxon>
        <taxon>Sar</taxon>
        <taxon>Stramenopiles</taxon>
        <taxon>Oomycota</taxon>
        <taxon>Peronosporomycetes</taxon>
        <taxon>Peronosporales</taxon>
        <taxon>Peronosporaceae</taxon>
        <taxon>Phytophthora</taxon>
    </lineage>
</organism>
<feature type="region of interest" description="Disordered" evidence="1">
    <location>
        <begin position="1"/>
        <end position="20"/>
    </location>
</feature>
<feature type="compositionally biased region" description="Basic residues" evidence="1">
    <location>
        <begin position="571"/>
        <end position="587"/>
    </location>
</feature>
<dbReference type="Gene3D" id="1.25.40.10">
    <property type="entry name" value="Tetratricopeptide repeat domain"/>
    <property type="match status" value="1"/>
</dbReference>
<feature type="region of interest" description="Disordered" evidence="1">
    <location>
        <begin position="570"/>
        <end position="612"/>
    </location>
</feature>
<name>A0A6A3ZYQ5_9STRA</name>
<feature type="region of interest" description="Disordered" evidence="1">
    <location>
        <begin position="1751"/>
        <end position="1772"/>
    </location>
</feature>
<dbReference type="PROSITE" id="PS50096">
    <property type="entry name" value="IQ"/>
    <property type="match status" value="1"/>
</dbReference>
<evidence type="ECO:0000256" key="1">
    <source>
        <dbReference type="SAM" id="MobiDB-lite"/>
    </source>
</evidence>
<feature type="compositionally biased region" description="Polar residues" evidence="1">
    <location>
        <begin position="221"/>
        <end position="231"/>
    </location>
</feature>
<dbReference type="Proteomes" id="UP000440367">
    <property type="component" value="Unassembled WGS sequence"/>
</dbReference>
<dbReference type="InterPro" id="IPR011990">
    <property type="entry name" value="TPR-like_helical_dom_sf"/>
</dbReference>